<comment type="subcellular location">
    <subcellularLocation>
        <location evidence="1">Cell outer membrane</location>
    </subcellularLocation>
</comment>
<proteinExistence type="inferred from homology"/>
<evidence type="ECO:0000256" key="2">
    <source>
        <dbReference type="ARBA" id="ARBA00005722"/>
    </source>
</evidence>
<gene>
    <name evidence="7" type="ORF">M0M42_12040</name>
</gene>
<comment type="similarity">
    <text evidence="2">Belongs to the MipA/OmpV family.</text>
</comment>
<keyword evidence="5" id="KW-0998">Cell outer membrane</keyword>
<evidence type="ECO:0000313" key="7">
    <source>
        <dbReference type="EMBL" id="UPQ81172.1"/>
    </source>
</evidence>
<sequence>MYLSRLPALRISRAVIRAMGASAFVVGLASAPVRAAEFEYPEEATSLGLGIGAASSQDPYTNIDRESDALPLIYYENTYVEVFGPTVEFKLPGLRISDAQRFNFSIVATYDESGYEEGDARILDGMDDRDGGFWAGAKVEWENEVVNVSAEWLADASGDSEGQQASLGLERTWEFGEHIMLTPWVAATWLDKDYVDYYFGVRDSEARFDRPTYDGKSTVNTEIGVRGTYMFDQRHSVFLDLEAVRLGSEIKDSPLVDRSTANQVVFGYLYRFE</sequence>
<feature type="chain" id="PRO_5047115113" evidence="6">
    <location>
        <begin position="36"/>
        <end position="273"/>
    </location>
</feature>
<dbReference type="PANTHER" id="PTHR38776:SF1">
    <property type="entry name" value="MLTA-INTERACTING PROTEIN-RELATED"/>
    <property type="match status" value="1"/>
</dbReference>
<dbReference type="InterPro" id="IPR010583">
    <property type="entry name" value="MipA"/>
</dbReference>
<dbReference type="PANTHER" id="PTHR38776">
    <property type="entry name" value="MLTA-INTERACTING PROTEIN-RELATED"/>
    <property type="match status" value="1"/>
</dbReference>
<name>A0ABY4KPJ2_9PSED</name>
<evidence type="ECO:0000256" key="5">
    <source>
        <dbReference type="ARBA" id="ARBA00023237"/>
    </source>
</evidence>
<keyword evidence="4" id="KW-0472">Membrane</keyword>
<keyword evidence="3 6" id="KW-0732">Signal</keyword>
<evidence type="ECO:0000256" key="4">
    <source>
        <dbReference type="ARBA" id="ARBA00023136"/>
    </source>
</evidence>
<dbReference type="Proteomes" id="UP000831189">
    <property type="component" value="Chromosome"/>
</dbReference>
<organism evidence="7 8">
    <name type="scientific">Pseudomonas knackmussii</name>
    <dbReference type="NCBI Taxonomy" id="65741"/>
    <lineage>
        <taxon>Bacteria</taxon>
        <taxon>Pseudomonadati</taxon>
        <taxon>Pseudomonadota</taxon>
        <taxon>Gammaproteobacteria</taxon>
        <taxon>Pseudomonadales</taxon>
        <taxon>Pseudomonadaceae</taxon>
        <taxon>Pseudomonas</taxon>
    </lineage>
</organism>
<evidence type="ECO:0000256" key="1">
    <source>
        <dbReference type="ARBA" id="ARBA00004442"/>
    </source>
</evidence>
<evidence type="ECO:0000256" key="3">
    <source>
        <dbReference type="ARBA" id="ARBA00022729"/>
    </source>
</evidence>
<evidence type="ECO:0000313" key="8">
    <source>
        <dbReference type="Proteomes" id="UP000831189"/>
    </source>
</evidence>
<reference evidence="7 8" key="1">
    <citation type="submission" date="2022-04" db="EMBL/GenBank/DDBJ databases">
        <title>Pseudomonas knackmussii B09-2.</title>
        <authorList>
            <person name="Deng Y."/>
        </authorList>
    </citation>
    <scope>NUCLEOTIDE SEQUENCE [LARGE SCALE GENOMIC DNA]</scope>
    <source>
        <strain evidence="7 8">B09-2</strain>
    </source>
</reference>
<evidence type="ECO:0000256" key="6">
    <source>
        <dbReference type="SAM" id="SignalP"/>
    </source>
</evidence>
<dbReference type="EMBL" id="CP096208">
    <property type="protein sequence ID" value="UPQ81172.1"/>
    <property type="molecule type" value="Genomic_DNA"/>
</dbReference>
<keyword evidence="8" id="KW-1185">Reference proteome</keyword>
<dbReference type="Pfam" id="PF06629">
    <property type="entry name" value="MipA"/>
    <property type="match status" value="1"/>
</dbReference>
<feature type="signal peptide" evidence="6">
    <location>
        <begin position="1"/>
        <end position="35"/>
    </location>
</feature>
<accession>A0ABY4KPJ2</accession>
<protein>
    <submittedName>
        <fullName evidence="7">MipA/OmpV family protein</fullName>
    </submittedName>
</protein>